<reference evidence="1" key="1">
    <citation type="journal article" date="2015" name="Nature">
        <title>Complex archaea that bridge the gap between prokaryotes and eukaryotes.</title>
        <authorList>
            <person name="Spang A."/>
            <person name="Saw J.H."/>
            <person name="Jorgensen S.L."/>
            <person name="Zaremba-Niedzwiedzka K."/>
            <person name="Martijn J."/>
            <person name="Lind A.E."/>
            <person name="van Eijk R."/>
            <person name="Schleper C."/>
            <person name="Guy L."/>
            <person name="Ettema T.J."/>
        </authorList>
    </citation>
    <scope>NUCLEOTIDE SEQUENCE</scope>
</reference>
<name>A0A0F8WPL0_9ZZZZ</name>
<gene>
    <name evidence="1" type="ORF">LCGC14_3126850</name>
</gene>
<dbReference type="EMBL" id="LAZR01068111">
    <property type="protein sequence ID" value="KKK50255.1"/>
    <property type="molecule type" value="Genomic_DNA"/>
</dbReference>
<sequence length="111" mass="12954">MREHNQTVVVTLNPFRKLASVWRTSLGRDYAADLEHYYRGQYATNTMGVLASGYRYQTAIAKAMRQHPKNEWCQMVVSTDLTVHQANDLIRWSNRDYKAQGYKLLTNEKLV</sequence>
<dbReference type="AlphaFoldDB" id="A0A0F8WPL0"/>
<protein>
    <submittedName>
        <fullName evidence="1">Uncharacterized protein</fullName>
    </submittedName>
</protein>
<evidence type="ECO:0000313" key="1">
    <source>
        <dbReference type="EMBL" id="KKK50255.1"/>
    </source>
</evidence>
<accession>A0A0F8WPL0</accession>
<organism evidence="1">
    <name type="scientific">marine sediment metagenome</name>
    <dbReference type="NCBI Taxonomy" id="412755"/>
    <lineage>
        <taxon>unclassified sequences</taxon>
        <taxon>metagenomes</taxon>
        <taxon>ecological metagenomes</taxon>
    </lineage>
</organism>
<comment type="caution">
    <text evidence="1">The sequence shown here is derived from an EMBL/GenBank/DDBJ whole genome shotgun (WGS) entry which is preliminary data.</text>
</comment>
<proteinExistence type="predicted"/>